<dbReference type="AlphaFoldDB" id="A0A6H1ZEB9"/>
<name>A0A6H1ZEB9_9ZZZZ</name>
<gene>
    <name evidence="1" type="ORF">TM448A00260_0034</name>
</gene>
<accession>A0A6H1ZEB9</accession>
<reference evidence="1" key="1">
    <citation type="submission" date="2020-03" db="EMBL/GenBank/DDBJ databases">
        <title>The deep terrestrial virosphere.</title>
        <authorList>
            <person name="Holmfeldt K."/>
            <person name="Nilsson E."/>
            <person name="Simone D."/>
            <person name="Lopez-Fernandez M."/>
            <person name="Wu X."/>
            <person name="de Brujin I."/>
            <person name="Lundin D."/>
            <person name="Andersson A."/>
            <person name="Bertilsson S."/>
            <person name="Dopson M."/>
        </authorList>
    </citation>
    <scope>NUCLEOTIDE SEQUENCE</scope>
    <source>
        <strain evidence="1">TM448A00260</strain>
    </source>
</reference>
<evidence type="ECO:0000313" key="1">
    <source>
        <dbReference type="EMBL" id="QJA45605.1"/>
    </source>
</evidence>
<organism evidence="1">
    <name type="scientific">viral metagenome</name>
    <dbReference type="NCBI Taxonomy" id="1070528"/>
    <lineage>
        <taxon>unclassified sequences</taxon>
        <taxon>metagenomes</taxon>
        <taxon>organismal metagenomes</taxon>
    </lineage>
</organism>
<dbReference type="EMBL" id="MT143993">
    <property type="protein sequence ID" value="QJA45605.1"/>
    <property type="molecule type" value="Genomic_DNA"/>
</dbReference>
<protein>
    <submittedName>
        <fullName evidence="1">Uncharacterized protein</fullName>
    </submittedName>
</protein>
<proteinExistence type="predicted"/>
<sequence>MNAIHIFSVPFTGLGIQNGFRGNKWLKRRIQVFKNFVLPSLIHQTKKEFIVWIQWRKQEEYNPIVQDFVSFLNKVIGMTFVHTYHGIAMWDDKYSDKDAEERLLNTLKGSLPELHDYVKGSDWVFLTCQPSDDMYNSSAVKQIWEEIEKEEYRSNLAVGWRRGYIMNCATKEVYDYDPETCPPFATIVFPTNIFLEPRSHYIYIGPYKSHEYVKDIFNYKELLGRGFMVGTHGENISTTFNHPYATRELEGDERDSILHKFSVYYSDRVYFPVGFRLLGRKAINTLPRPLHDIIKWAYHKLRGIYYERIR</sequence>